<dbReference type="AlphaFoldDB" id="A0A656HGI2"/>
<dbReference type="InterPro" id="IPR046855">
    <property type="entry name" value="AceK_kinase"/>
</dbReference>
<accession>A0A656HGI2</accession>
<keyword evidence="8 11" id="KW-0378">Hydrolase</keyword>
<dbReference type="PIRSF" id="PIRSF000719">
    <property type="entry name" value="AceK"/>
    <property type="match status" value="1"/>
</dbReference>
<dbReference type="PANTHER" id="PTHR39559">
    <property type="match status" value="1"/>
</dbReference>
<evidence type="ECO:0000256" key="3">
    <source>
        <dbReference type="ARBA" id="ARBA00022527"/>
    </source>
</evidence>
<dbReference type="GO" id="GO:0005524">
    <property type="term" value="F:ATP binding"/>
    <property type="evidence" value="ECO:0007669"/>
    <property type="project" value="UniProtKB-UniRule"/>
</dbReference>
<dbReference type="GO" id="GO:0005737">
    <property type="term" value="C:cytoplasm"/>
    <property type="evidence" value="ECO:0007669"/>
    <property type="project" value="UniProtKB-SubCell"/>
</dbReference>
<keyword evidence="2 11" id="KW-0963">Cytoplasm</keyword>
<comment type="function">
    <text evidence="11">Bifunctional enzyme which can phosphorylate or dephosphorylate isocitrate dehydrogenase (IDH) on a specific serine residue. This is a regulatory mechanism which enables bacteria to bypass the Krebs cycle via the glyoxylate shunt in response to the source of carbon. When bacteria are grown on glucose, IDH is fully active and unphosphorylated, but when grown on acetate or ethanol, the activity of IDH declines drastically concomitant with its phosphorylation.</text>
</comment>
<evidence type="ECO:0000256" key="1">
    <source>
        <dbReference type="ARBA" id="ARBA00022435"/>
    </source>
</evidence>
<dbReference type="EC" id="2.7.11.5" evidence="11"/>
<dbReference type="InterPro" id="IPR046854">
    <property type="entry name" value="AceK_regulatory"/>
</dbReference>
<feature type="binding site" evidence="11">
    <location>
        <position position="346"/>
    </location>
    <ligand>
        <name>ATP</name>
        <dbReference type="ChEBI" id="CHEBI:30616"/>
    </ligand>
</feature>
<gene>
    <name evidence="11" type="primary">aceK</name>
    <name evidence="14" type="ORF">Thini_3626</name>
</gene>
<evidence type="ECO:0000313" key="14">
    <source>
        <dbReference type="EMBL" id="EIJ36131.1"/>
    </source>
</evidence>
<feature type="domain" description="Isocitrate dehydrogenase kinase/phosphatase (AceK) regulatory" evidence="13">
    <location>
        <begin position="16"/>
        <end position="318"/>
    </location>
</feature>
<keyword evidence="10 11" id="KW-0904">Protein phosphatase</keyword>
<proteinExistence type="inferred from homology"/>
<dbReference type="PANTHER" id="PTHR39559:SF1">
    <property type="entry name" value="ISOCITRATE DEHYDROGENASE KINASE_PHOSPHATASE"/>
    <property type="match status" value="1"/>
</dbReference>
<keyword evidence="6 11" id="KW-0547">Nucleotide-binding</keyword>
<keyword evidence="1 11" id="KW-0329">Glyoxylate bypass</keyword>
<evidence type="ECO:0000256" key="9">
    <source>
        <dbReference type="ARBA" id="ARBA00022840"/>
    </source>
</evidence>
<evidence type="ECO:0000259" key="12">
    <source>
        <dbReference type="Pfam" id="PF06315"/>
    </source>
</evidence>
<dbReference type="EMBL" id="JH651384">
    <property type="protein sequence ID" value="EIJ36131.1"/>
    <property type="molecule type" value="Genomic_DNA"/>
</dbReference>
<organism evidence="14 15">
    <name type="scientific">Thiothrix nivea (strain ATCC 35100 / DSM 5205 / JP2)</name>
    <dbReference type="NCBI Taxonomy" id="870187"/>
    <lineage>
        <taxon>Bacteria</taxon>
        <taxon>Pseudomonadati</taxon>
        <taxon>Pseudomonadota</taxon>
        <taxon>Gammaproteobacteria</taxon>
        <taxon>Thiotrichales</taxon>
        <taxon>Thiotrichaceae</taxon>
        <taxon>Thiothrix</taxon>
    </lineage>
</organism>
<evidence type="ECO:0000256" key="6">
    <source>
        <dbReference type="ARBA" id="ARBA00022741"/>
    </source>
</evidence>
<dbReference type="GO" id="GO:0004721">
    <property type="term" value="F:phosphoprotein phosphatase activity"/>
    <property type="evidence" value="ECO:0007669"/>
    <property type="project" value="UniProtKB-KW"/>
</dbReference>
<dbReference type="GO" id="GO:0006097">
    <property type="term" value="P:glyoxylate cycle"/>
    <property type="evidence" value="ECO:0007669"/>
    <property type="project" value="UniProtKB-UniRule"/>
</dbReference>
<dbReference type="GO" id="GO:0006099">
    <property type="term" value="P:tricarboxylic acid cycle"/>
    <property type="evidence" value="ECO:0007669"/>
    <property type="project" value="UniProtKB-UniRule"/>
</dbReference>
<evidence type="ECO:0000256" key="10">
    <source>
        <dbReference type="ARBA" id="ARBA00022912"/>
    </source>
</evidence>
<feature type="domain" description="Isocitrate dehydrogenase kinase/phosphatase (AceK) kinase" evidence="12">
    <location>
        <begin position="320"/>
        <end position="575"/>
    </location>
</feature>
<comment type="catalytic activity">
    <reaction evidence="11">
        <text>L-seryl-[isocitrate dehydrogenase] + ATP = O-phospho-L-seryl-[isocitrate dehydrogenase] + ADP + H(+)</text>
        <dbReference type="Rhea" id="RHEA:43540"/>
        <dbReference type="Rhea" id="RHEA-COMP:10605"/>
        <dbReference type="Rhea" id="RHEA-COMP:10606"/>
        <dbReference type="ChEBI" id="CHEBI:15378"/>
        <dbReference type="ChEBI" id="CHEBI:29999"/>
        <dbReference type="ChEBI" id="CHEBI:30616"/>
        <dbReference type="ChEBI" id="CHEBI:83421"/>
        <dbReference type="ChEBI" id="CHEBI:456216"/>
        <dbReference type="EC" id="2.7.11.5"/>
    </reaction>
</comment>
<protein>
    <recommendedName>
        <fullName evidence="11">Isocitrate dehydrogenase kinase/phosphatase</fullName>
        <shortName evidence="11">IDH kinase/phosphatase</shortName>
        <shortName evidence="11">IDHK/P</shortName>
        <ecNumber evidence="11">2.7.11.5</ecNumber>
        <ecNumber evidence="11">3.1.3.-</ecNumber>
    </recommendedName>
</protein>
<comment type="subcellular location">
    <subcellularLocation>
        <location evidence="11">Cytoplasm</location>
    </subcellularLocation>
</comment>
<dbReference type="GO" id="GO:0008772">
    <property type="term" value="F:[isocitrate dehydrogenase (NADP+)] kinase activity"/>
    <property type="evidence" value="ECO:0007669"/>
    <property type="project" value="UniProtKB-UniRule"/>
</dbReference>
<keyword evidence="5 11" id="KW-0808">Transferase</keyword>
<keyword evidence="7 11" id="KW-0418">Kinase</keyword>
<dbReference type="GO" id="GO:0004674">
    <property type="term" value="F:protein serine/threonine kinase activity"/>
    <property type="evidence" value="ECO:0007669"/>
    <property type="project" value="UniProtKB-KW"/>
</dbReference>
<evidence type="ECO:0000313" key="15">
    <source>
        <dbReference type="Proteomes" id="UP000005317"/>
    </source>
</evidence>
<dbReference type="InterPro" id="IPR010452">
    <property type="entry name" value="Isocitrate_DH_AceK"/>
</dbReference>
<dbReference type="Proteomes" id="UP000005317">
    <property type="component" value="Unassembled WGS sequence"/>
</dbReference>
<feature type="binding site" evidence="11">
    <location>
        <begin position="325"/>
        <end position="331"/>
    </location>
    <ligand>
        <name>ATP</name>
        <dbReference type="ChEBI" id="CHEBI:30616"/>
    </ligand>
</feature>
<dbReference type="GO" id="GO:0006006">
    <property type="term" value="P:glucose metabolic process"/>
    <property type="evidence" value="ECO:0007669"/>
    <property type="project" value="InterPro"/>
</dbReference>
<evidence type="ECO:0000256" key="4">
    <source>
        <dbReference type="ARBA" id="ARBA00022532"/>
    </source>
</evidence>
<evidence type="ECO:0000256" key="2">
    <source>
        <dbReference type="ARBA" id="ARBA00022490"/>
    </source>
</evidence>
<evidence type="ECO:0000256" key="11">
    <source>
        <dbReference type="HAMAP-Rule" id="MF_00747"/>
    </source>
</evidence>
<feature type="active site" evidence="11">
    <location>
        <position position="381"/>
    </location>
</feature>
<dbReference type="NCBIfam" id="NF002804">
    <property type="entry name" value="PRK02946.1"/>
    <property type="match status" value="1"/>
</dbReference>
<evidence type="ECO:0000256" key="7">
    <source>
        <dbReference type="ARBA" id="ARBA00022777"/>
    </source>
</evidence>
<dbReference type="Pfam" id="PF06315">
    <property type="entry name" value="AceK_kinase"/>
    <property type="match status" value="1"/>
</dbReference>
<keyword evidence="4 11" id="KW-0816">Tricarboxylic acid cycle</keyword>
<sequence length="582" mass="68358">MAEQTLQINPLARGIATTILQGFNRHFEIFQRITAGARQRFEAADWRAVQLASRERIVLYDRRVEETIALVRDLYEIRAIEPALWREVKYCYVRLLLDHQQPELAETFYTSVFCRQFPRQYYTNAFIFMRSSTSTEYIDSEETSYVAYYPGSSSLREAIISILENAGFTLPFENLERDLCNIFRAIVKHYPGRNNRKAQLNFQLSVIRHAFFRNKAAYIVGRMINGREETAFALPILNNEQGGLYIDALVWGERQLSVVFSYSQAYFMMEHQVPSAVVSFLQKLLPRRNQSELYSALGLHKQGKSAFYRDFLHHLKHSGDEFVIAPGIRGMVMMVFTLPSYPYVFKIIKDKFAPQKEFTRQQVEEKYQLVKRHDRVGRMADMLEYSNVALPLERFDASLLEELQGTCASSISYDADNIVFRHVYMERRMIPLNIFIETADEENLERVIEDYGTAIKQLAGANIFPGDFLYKNFGVTQLGRVVFYDYDEITYMTECNFRRIPPPRFPEDEFSSEPWYSVEPNDVFPEEFGTFLLATPKIRKIFLKHHKDLLDFRYWKSKQDAIKAGQYEDVFPYPQELRFRRC</sequence>
<dbReference type="Pfam" id="PF20423">
    <property type="entry name" value="AceK_regulatory"/>
    <property type="match status" value="1"/>
</dbReference>
<evidence type="ECO:0000259" key="13">
    <source>
        <dbReference type="Pfam" id="PF20423"/>
    </source>
</evidence>
<dbReference type="OrthoDB" id="5287793at2"/>
<evidence type="ECO:0000256" key="8">
    <source>
        <dbReference type="ARBA" id="ARBA00022801"/>
    </source>
</evidence>
<comment type="similarity">
    <text evidence="11">Belongs to the AceK family.</text>
</comment>
<name>A0A656HGI2_THINJ</name>
<reference evidence="15" key="1">
    <citation type="journal article" date="2011" name="Stand. Genomic Sci.">
        <title>Genome sequence of the filamentous, gliding Thiothrix nivea neotype strain (JP2(T)).</title>
        <authorList>
            <person name="Lapidus A."/>
            <person name="Nolan M."/>
            <person name="Lucas S."/>
            <person name="Glavina Del Rio T."/>
            <person name="Tice H."/>
            <person name="Cheng J.F."/>
            <person name="Tapia R."/>
            <person name="Han C."/>
            <person name="Goodwin L."/>
            <person name="Pitluck S."/>
            <person name="Liolios K."/>
            <person name="Pagani I."/>
            <person name="Ivanova N."/>
            <person name="Huntemann M."/>
            <person name="Mavromatis K."/>
            <person name="Mikhailova N."/>
            <person name="Pati A."/>
            <person name="Chen A."/>
            <person name="Palaniappan K."/>
            <person name="Land M."/>
            <person name="Brambilla E.M."/>
            <person name="Rohde M."/>
            <person name="Abt B."/>
            <person name="Verbarg S."/>
            <person name="Goker M."/>
            <person name="Bristow J."/>
            <person name="Eisen J.A."/>
            <person name="Markowitz V."/>
            <person name="Hugenholtz P."/>
            <person name="Kyrpides N.C."/>
            <person name="Klenk H.P."/>
            <person name="Woyke T."/>
        </authorList>
    </citation>
    <scope>NUCLEOTIDE SEQUENCE [LARGE SCALE GENOMIC DNA]</scope>
    <source>
        <strain evidence="15">ATCC 35100 / DSM 5205 / JP2</strain>
    </source>
</reference>
<dbReference type="GO" id="GO:0016208">
    <property type="term" value="F:AMP binding"/>
    <property type="evidence" value="ECO:0007669"/>
    <property type="project" value="TreeGrafter"/>
</dbReference>
<dbReference type="HAMAP" id="MF_00747">
    <property type="entry name" value="AceK"/>
    <property type="match status" value="1"/>
</dbReference>
<dbReference type="RefSeq" id="WP_002710017.1">
    <property type="nucleotide sequence ID" value="NZ_JH651384.1"/>
</dbReference>
<evidence type="ECO:0000256" key="5">
    <source>
        <dbReference type="ARBA" id="ARBA00022679"/>
    </source>
</evidence>
<dbReference type="EC" id="3.1.3.-" evidence="11"/>
<keyword evidence="15" id="KW-1185">Reference proteome</keyword>
<keyword evidence="3 11" id="KW-0723">Serine/threonine-protein kinase</keyword>
<keyword evidence="9 11" id="KW-0067">ATP-binding</keyword>